<dbReference type="PROSITE" id="PS01152">
    <property type="entry name" value="HESB"/>
    <property type="match status" value="1"/>
</dbReference>
<dbReference type="EMBL" id="DUAV01000024">
    <property type="protein sequence ID" value="HIG63614.1"/>
    <property type="molecule type" value="Genomic_DNA"/>
</dbReference>
<proteinExistence type="predicted"/>
<dbReference type="AlphaFoldDB" id="A0A7C7ZDL7"/>
<dbReference type="InterPro" id="IPR000361">
    <property type="entry name" value="ATAP_core_dom"/>
</dbReference>
<evidence type="ECO:0000313" key="2">
    <source>
        <dbReference type="EMBL" id="HIG63614.1"/>
    </source>
</evidence>
<dbReference type="SUPFAM" id="SSF89360">
    <property type="entry name" value="HesB-like domain"/>
    <property type="match status" value="1"/>
</dbReference>
<dbReference type="Pfam" id="PF01521">
    <property type="entry name" value="Fe-S_biosyn"/>
    <property type="match status" value="1"/>
</dbReference>
<gene>
    <name evidence="2" type="ORF">EYQ16_03740</name>
</gene>
<dbReference type="Proteomes" id="UP000589516">
    <property type="component" value="Unassembled WGS sequence"/>
</dbReference>
<organism evidence="2 3">
    <name type="scientific">Marine Group III euryarchaeote</name>
    <dbReference type="NCBI Taxonomy" id="2173149"/>
    <lineage>
        <taxon>Archaea</taxon>
        <taxon>Methanobacteriati</taxon>
        <taxon>Thermoplasmatota</taxon>
        <taxon>Thermoplasmata</taxon>
        <taxon>Candidatus Thermoprofundales</taxon>
    </lineage>
</organism>
<reference evidence="3" key="1">
    <citation type="journal article" date="2019" name="bioRxiv">
        <title>Genome diversification in globally distributed novel marine Proteobacteria is linked to environmental adaptation.</title>
        <authorList>
            <person name="Zhou Z."/>
            <person name="Tran P.Q."/>
            <person name="Kieft K."/>
            <person name="Anantharaman K."/>
        </authorList>
    </citation>
    <scope>NUCLEOTIDE SEQUENCE [LARGE SCALE GENOMIC DNA]</scope>
</reference>
<dbReference type="InterPro" id="IPR035903">
    <property type="entry name" value="HesB-like_dom_sf"/>
</dbReference>
<evidence type="ECO:0000259" key="1">
    <source>
        <dbReference type="Pfam" id="PF01521"/>
    </source>
</evidence>
<dbReference type="GO" id="GO:0051539">
    <property type="term" value="F:4 iron, 4 sulfur cluster binding"/>
    <property type="evidence" value="ECO:0007669"/>
    <property type="project" value="TreeGrafter"/>
</dbReference>
<evidence type="ECO:0000313" key="3">
    <source>
        <dbReference type="Proteomes" id="UP000589516"/>
    </source>
</evidence>
<dbReference type="GO" id="GO:0016226">
    <property type="term" value="P:iron-sulfur cluster assembly"/>
    <property type="evidence" value="ECO:0007669"/>
    <property type="project" value="InterPro"/>
</dbReference>
<dbReference type="GO" id="GO:0005506">
    <property type="term" value="F:iron ion binding"/>
    <property type="evidence" value="ECO:0007669"/>
    <property type="project" value="TreeGrafter"/>
</dbReference>
<protein>
    <submittedName>
        <fullName evidence="2">Iron-sulfur cluster assembly accessory protein</fullName>
    </submittedName>
</protein>
<sequence>MNNASSNTATGSHGPDMATSSEAALAADKAPITVTEAAAAELQRAMEAQGKQGLALRIAVLPGGCAGMQYGLSLDSEEQLGDEEFESGGIRLVIGRQDLPLVTGMQVDYVQSVSGSGFKVENPNASESCGCGSSFSC</sequence>
<comment type="caution">
    <text evidence="2">The sequence shown here is derived from an EMBL/GenBank/DDBJ whole genome shotgun (WGS) entry which is preliminary data.</text>
</comment>
<feature type="domain" description="Core" evidence="1">
    <location>
        <begin position="32"/>
        <end position="132"/>
    </location>
</feature>
<dbReference type="InterPro" id="IPR017870">
    <property type="entry name" value="FeS_cluster_insertion_CS"/>
</dbReference>
<accession>A0A7C7ZDL7</accession>
<dbReference type="PANTHER" id="PTHR43011">
    <property type="entry name" value="IRON-SULFUR CLUSTER ASSEMBLY 2 HOMOLOG, MITOCHONDRIAL"/>
    <property type="match status" value="1"/>
</dbReference>
<dbReference type="InterPro" id="IPR016092">
    <property type="entry name" value="ATAP"/>
</dbReference>
<dbReference type="PANTHER" id="PTHR43011:SF1">
    <property type="entry name" value="IRON-SULFUR CLUSTER ASSEMBLY 2 HOMOLOG, MITOCHONDRIAL"/>
    <property type="match status" value="1"/>
</dbReference>
<dbReference type="GO" id="GO:0051537">
    <property type="term" value="F:2 iron, 2 sulfur cluster binding"/>
    <property type="evidence" value="ECO:0007669"/>
    <property type="project" value="TreeGrafter"/>
</dbReference>
<name>A0A7C7ZDL7_9ARCH</name>
<dbReference type="NCBIfam" id="TIGR00049">
    <property type="entry name" value="iron-sulfur cluster assembly accessory protein"/>
    <property type="match status" value="1"/>
</dbReference>
<dbReference type="Gene3D" id="2.60.300.12">
    <property type="entry name" value="HesB-like domain"/>
    <property type="match status" value="1"/>
</dbReference>